<dbReference type="EMBL" id="CM046398">
    <property type="protein sequence ID" value="KAI8529928.1"/>
    <property type="molecule type" value="Genomic_DNA"/>
</dbReference>
<name>A0ACC0LP36_RHOML</name>
<evidence type="ECO:0000313" key="2">
    <source>
        <dbReference type="Proteomes" id="UP001062846"/>
    </source>
</evidence>
<accession>A0ACC0LP36</accession>
<evidence type="ECO:0000313" key="1">
    <source>
        <dbReference type="EMBL" id="KAI8529928.1"/>
    </source>
</evidence>
<protein>
    <submittedName>
        <fullName evidence="1">Uncharacterized protein</fullName>
    </submittedName>
</protein>
<reference evidence="1" key="1">
    <citation type="submission" date="2022-02" db="EMBL/GenBank/DDBJ databases">
        <title>Plant Genome Project.</title>
        <authorList>
            <person name="Zhang R.-G."/>
        </authorList>
    </citation>
    <scope>NUCLEOTIDE SEQUENCE</scope>
    <source>
        <strain evidence="1">AT1</strain>
    </source>
</reference>
<gene>
    <name evidence="1" type="ORF">RHMOL_Rhmol11G0013500</name>
</gene>
<comment type="caution">
    <text evidence="1">The sequence shown here is derived from an EMBL/GenBank/DDBJ whole genome shotgun (WGS) entry which is preliminary data.</text>
</comment>
<keyword evidence="2" id="KW-1185">Reference proteome</keyword>
<sequence>MLELPLGVKLRPILIKQWDCPTYQYVSAIDDVDEGLPWYHDIWNFIESGEYPAEAYKKDQLALRRLAAQYIICGGKLHRRSYCGMHKLCVDIAEATKIMEEIHEGVCGPHMSGVMFTRKILRQGSVLKSGSAPPSCLRP</sequence>
<dbReference type="Proteomes" id="UP001062846">
    <property type="component" value="Chromosome 11"/>
</dbReference>
<proteinExistence type="predicted"/>
<organism evidence="1 2">
    <name type="scientific">Rhododendron molle</name>
    <name type="common">Chinese azalea</name>
    <name type="synonym">Azalea mollis</name>
    <dbReference type="NCBI Taxonomy" id="49168"/>
    <lineage>
        <taxon>Eukaryota</taxon>
        <taxon>Viridiplantae</taxon>
        <taxon>Streptophyta</taxon>
        <taxon>Embryophyta</taxon>
        <taxon>Tracheophyta</taxon>
        <taxon>Spermatophyta</taxon>
        <taxon>Magnoliopsida</taxon>
        <taxon>eudicotyledons</taxon>
        <taxon>Gunneridae</taxon>
        <taxon>Pentapetalae</taxon>
        <taxon>asterids</taxon>
        <taxon>Ericales</taxon>
        <taxon>Ericaceae</taxon>
        <taxon>Ericoideae</taxon>
        <taxon>Rhodoreae</taxon>
        <taxon>Rhododendron</taxon>
    </lineage>
</organism>